<protein>
    <recommendedName>
        <fullName evidence="3">DUF2946 domain-containing protein</fullName>
    </recommendedName>
</protein>
<gene>
    <name evidence="1" type="ORF">OL599_17605</name>
</gene>
<name>A0AA42CIX7_9PROT</name>
<reference evidence="1" key="2">
    <citation type="submission" date="2022-10" db="EMBL/GenBank/DDBJ databases">
        <authorList>
            <person name="Trinh H.N."/>
        </authorList>
    </citation>
    <scope>NUCLEOTIDE SEQUENCE</scope>
    <source>
        <strain evidence="1">RN2-1</strain>
    </source>
</reference>
<reference evidence="1" key="1">
    <citation type="submission" date="2022-09" db="EMBL/GenBank/DDBJ databases">
        <title>Rhodovastum sp. nov. RN2-1 isolated from soil in Seongnam, South Korea.</title>
        <authorList>
            <person name="Le N.T."/>
        </authorList>
    </citation>
    <scope>NUCLEOTIDE SEQUENCE</scope>
    <source>
        <strain evidence="1">RN2-1</strain>
    </source>
</reference>
<organism evidence="1 2">
    <name type="scientific">Limobrevibacterium gyesilva</name>
    <dbReference type="NCBI Taxonomy" id="2991712"/>
    <lineage>
        <taxon>Bacteria</taxon>
        <taxon>Pseudomonadati</taxon>
        <taxon>Pseudomonadota</taxon>
        <taxon>Alphaproteobacteria</taxon>
        <taxon>Acetobacterales</taxon>
        <taxon>Acetobacteraceae</taxon>
        <taxon>Limobrevibacterium</taxon>
    </lineage>
</organism>
<comment type="caution">
    <text evidence="1">The sequence shown here is derived from an EMBL/GenBank/DDBJ whole genome shotgun (WGS) entry which is preliminary data.</text>
</comment>
<proteinExistence type="predicted"/>
<accession>A0AA42CIX7</accession>
<evidence type="ECO:0000313" key="1">
    <source>
        <dbReference type="EMBL" id="MCW3476387.1"/>
    </source>
</evidence>
<dbReference type="RefSeq" id="WP_264715178.1">
    <property type="nucleotide sequence ID" value="NZ_JAPDNT010000018.1"/>
</dbReference>
<dbReference type="AlphaFoldDB" id="A0AA42CIX7"/>
<evidence type="ECO:0000313" key="2">
    <source>
        <dbReference type="Proteomes" id="UP001165679"/>
    </source>
</evidence>
<keyword evidence="2" id="KW-1185">Reference proteome</keyword>
<dbReference type="EMBL" id="JAPDNT010000018">
    <property type="protein sequence ID" value="MCW3476387.1"/>
    <property type="molecule type" value="Genomic_DNA"/>
</dbReference>
<sequence length="118" mass="12232">MYFVVMLRCLLRQAIIVVTLGAFLGAGVVQITPIAQATPSAMTMNMAQDDGGPPQPCKHMTPGCMVDLGCVLLLGVPVPPVMLAVAELEWSQVTYLSSSPATSGLAPEPAIGPPISLV</sequence>
<dbReference type="Proteomes" id="UP001165679">
    <property type="component" value="Unassembled WGS sequence"/>
</dbReference>
<evidence type="ECO:0008006" key="3">
    <source>
        <dbReference type="Google" id="ProtNLM"/>
    </source>
</evidence>